<dbReference type="PROSITE" id="PS50106">
    <property type="entry name" value="PDZ"/>
    <property type="match status" value="1"/>
</dbReference>
<organism evidence="6 7">
    <name type="scientific">Gordonia bronchialis (strain ATCC 25592 / DSM 43247 / BCRC 13721 / JCM 3198 / KCTC 3076 / NBRC 16047 / NCTC 10667)</name>
    <name type="common">Rhodococcus bronchialis</name>
    <dbReference type="NCBI Taxonomy" id="526226"/>
    <lineage>
        <taxon>Bacteria</taxon>
        <taxon>Bacillati</taxon>
        <taxon>Actinomycetota</taxon>
        <taxon>Actinomycetes</taxon>
        <taxon>Mycobacteriales</taxon>
        <taxon>Gordoniaceae</taxon>
        <taxon>Gordonia</taxon>
    </lineage>
</organism>
<feature type="domain" description="PDZ" evidence="5">
    <location>
        <begin position="245"/>
        <end position="308"/>
    </location>
</feature>
<dbReference type="Pfam" id="PF13365">
    <property type="entry name" value="Trypsin_2"/>
    <property type="match status" value="1"/>
</dbReference>
<evidence type="ECO:0000313" key="7">
    <source>
        <dbReference type="Proteomes" id="UP000001219"/>
    </source>
</evidence>
<dbReference type="SMART" id="SM00228">
    <property type="entry name" value="PDZ"/>
    <property type="match status" value="1"/>
</dbReference>
<protein>
    <submittedName>
        <fullName evidence="6">Peptidase S1 and S6 chymotrypsin/Hap</fullName>
    </submittedName>
</protein>
<evidence type="ECO:0000313" key="6">
    <source>
        <dbReference type="EMBL" id="ACY20681.1"/>
    </source>
</evidence>
<dbReference type="InterPro" id="IPR051201">
    <property type="entry name" value="Chloro_Bact_Ser_Proteases"/>
</dbReference>
<evidence type="ECO:0000256" key="1">
    <source>
        <dbReference type="ARBA" id="ARBA00010541"/>
    </source>
</evidence>
<reference evidence="7" key="1">
    <citation type="submission" date="2009-10" db="EMBL/GenBank/DDBJ databases">
        <title>The complete chromosome of Gordonia bronchialis DSM 43247.</title>
        <authorList>
            <consortium name="US DOE Joint Genome Institute (JGI-PGF)"/>
            <person name="Lucas S."/>
            <person name="Copeland A."/>
            <person name="Lapidus A."/>
            <person name="Glavina del Rio T."/>
            <person name="Dalin E."/>
            <person name="Tice H."/>
            <person name="Bruce D."/>
            <person name="Goodwin L."/>
            <person name="Pitluck S."/>
            <person name="Kyrpides N."/>
            <person name="Mavromatis K."/>
            <person name="Ivanova N."/>
            <person name="Ovchinnikova G."/>
            <person name="Saunders E."/>
            <person name="Brettin T."/>
            <person name="Detter J.C."/>
            <person name="Han C."/>
            <person name="Larimer F."/>
            <person name="Land M."/>
            <person name="Hauser L."/>
            <person name="Markowitz V."/>
            <person name="Cheng J.-F."/>
            <person name="Hugenholtz P."/>
            <person name="Woyke T."/>
            <person name="Wu D."/>
            <person name="Jando M."/>
            <person name="Schneider S."/>
            <person name="Goeker M."/>
            <person name="Klenk H.-P."/>
            <person name="Eisen J.A."/>
        </authorList>
    </citation>
    <scope>NUCLEOTIDE SEQUENCE [LARGE SCALE GENOMIC DNA]</scope>
    <source>
        <strain evidence="7">ATCC 25592 / DSM 43247 / BCRC 13721 / JCM 3198 / KCTC 3076 / NBRC 16047 / NCTC 10667</strain>
    </source>
</reference>
<accession>D0L6C4</accession>
<dbReference type="GO" id="GO:0006508">
    <property type="term" value="P:proteolysis"/>
    <property type="evidence" value="ECO:0007669"/>
    <property type="project" value="UniProtKB-KW"/>
</dbReference>
<keyword evidence="2" id="KW-0645">Protease</keyword>
<dbReference type="InterPro" id="IPR036034">
    <property type="entry name" value="PDZ_sf"/>
</dbReference>
<dbReference type="PRINTS" id="PR00834">
    <property type="entry name" value="PROTEASES2C"/>
</dbReference>
<comment type="similarity">
    <text evidence="1">Belongs to the peptidase S1C family.</text>
</comment>
<dbReference type="InterPro" id="IPR043504">
    <property type="entry name" value="Peptidase_S1_PA_chymotrypsin"/>
</dbReference>
<feature type="region of interest" description="Disordered" evidence="4">
    <location>
        <begin position="19"/>
        <end position="39"/>
    </location>
</feature>
<dbReference type="EMBL" id="CP001802">
    <property type="protein sequence ID" value="ACY20681.1"/>
    <property type="molecule type" value="Genomic_DNA"/>
</dbReference>
<dbReference type="InterPro" id="IPR001478">
    <property type="entry name" value="PDZ"/>
</dbReference>
<dbReference type="SUPFAM" id="SSF50494">
    <property type="entry name" value="Trypsin-like serine proteases"/>
    <property type="match status" value="1"/>
</dbReference>
<dbReference type="InterPro" id="IPR001940">
    <property type="entry name" value="Peptidase_S1C"/>
</dbReference>
<sequence>MAGGVGGFVTAKVTDDDVKNTAANTPLGGDKNTGDDPVAAPAGSVQEVAANVLPSVVSIDVTEGSTSGEGSGIVLSADGIIMTNNHVVSAGGSRPASQVTVDFSDGSRAPARVLGADPISDIAVIKVNRTDLKPINIGTSANLAVGQNVIAIGSPLGLAGTVTTGIISALNRPVSTSRESGTTSVIDAIQTDAAINPGNSGGALVNARGSLIGVNTAIATLGGSEQQQTGSIGLGFAIPIDQAIRVANQLKDTGKATHAGIGVTVRPNADADSPGALVNDVTPGGPAAQAGIPKGAIITKVDNRVITSGDALVAAIRSYAPGDRVNVTYSYQGQSKTVPVTLSELSTPN</sequence>
<proteinExistence type="inferred from homology"/>
<keyword evidence="3" id="KW-0378">Hydrolase</keyword>
<dbReference type="PANTHER" id="PTHR43343:SF3">
    <property type="entry name" value="PROTEASE DO-LIKE 8, CHLOROPLASTIC"/>
    <property type="match status" value="1"/>
</dbReference>
<dbReference type="Proteomes" id="UP000001219">
    <property type="component" value="Chromosome"/>
</dbReference>
<dbReference type="Pfam" id="PF13180">
    <property type="entry name" value="PDZ_2"/>
    <property type="match status" value="1"/>
</dbReference>
<evidence type="ECO:0000256" key="2">
    <source>
        <dbReference type="ARBA" id="ARBA00022670"/>
    </source>
</evidence>
<dbReference type="GO" id="GO:0004252">
    <property type="term" value="F:serine-type endopeptidase activity"/>
    <property type="evidence" value="ECO:0007669"/>
    <property type="project" value="InterPro"/>
</dbReference>
<evidence type="ECO:0000256" key="4">
    <source>
        <dbReference type="SAM" id="MobiDB-lite"/>
    </source>
</evidence>
<evidence type="ECO:0000256" key="3">
    <source>
        <dbReference type="ARBA" id="ARBA00022801"/>
    </source>
</evidence>
<name>D0L6C4_GORB4</name>
<dbReference type="Gene3D" id="2.30.42.10">
    <property type="match status" value="1"/>
</dbReference>
<keyword evidence="7" id="KW-1185">Reference proteome</keyword>
<dbReference type="Gene3D" id="2.40.10.10">
    <property type="entry name" value="Trypsin-like serine proteases"/>
    <property type="match status" value="2"/>
</dbReference>
<reference evidence="6 7" key="2">
    <citation type="journal article" date="2010" name="Stand. Genomic Sci.">
        <title>Complete genome sequence of Gordonia bronchialis type strain (3410).</title>
        <authorList>
            <person name="Ivanova N."/>
            <person name="Sikorski J."/>
            <person name="Jando M."/>
            <person name="Lapidus A."/>
            <person name="Nolan M."/>
            <person name="Lucas S."/>
            <person name="Del Rio T.G."/>
            <person name="Tice H."/>
            <person name="Copeland A."/>
            <person name="Cheng J.F."/>
            <person name="Chen F."/>
            <person name="Bruce D."/>
            <person name="Goodwin L."/>
            <person name="Pitluck S."/>
            <person name="Mavromatis K."/>
            <person name="Ovchinnikova G."/>
            <person name="Pati A."/>
            <person name="Chen A."/>
            <person name="Palaniappan K."/>
            <person name="Land M."/>
            <person name="Hauser L."/>
            <person name="Chang Y.J."/>
            <person name="Jeffries C.D."/>
            <person name="Chain P."/>
            <person name="Saunders E."/>
            <person name="Han C."/>
            <person name="Detter J.C."/>
            <person name="Brettin T."/>
            <person name="Rohde M."/>
            <person name="Goker M."/>
            <person name="Bristow J."/>
            <person name="Eisen J.A."/>
            <person name="Markowitz V."/>
            <person name="Hugenholtz P."/>
            <person name="Klenk H.P."/>
            <person name="Kyrpides N.C."/>
        </authorList>
    </citation>
    <scope>NUCLEOTIDE SEQUENCE [LARGE SCALE GENOMIC DNA]</scope>
    <source>
        <strain evidence="7">ATCC 25592 / DSM 43247 / BCRC 13721 / JCM 3198 / KCTC 3076 / NBRC 16047 / NCTC 10667</strain>
    </source>
</reference>
<dbReference type="InterPro" id="IPR009003">
    <property type="entry name" value="Peptidase_S1_PA"/>
</dbReference>
<evidence type="ECO:0000259" key="5">
    <source>
        <dbReference type="PROSITE" id="PS50106"/>
    </source>
</evidence>
<dbReference type="AlphaFoldDB" id="D0L6C4"/>
<dbReference type="KEGG" id="gbr:Gbro_1398"/>
<dbReference type="HOGENOM" id="CLU_020120_3_4_11"/>
<gene>
    <name evidence="6" type="ordered locus">Gbro_1398</name>
</gene>
<dbReference type="CDD" id="cd06779">
    <property type="entry name" value="cpPDZ_Deg_HtrA-like"/>
    <property type="match status" value="1"/>
</dbReference>
<dbReference type="PANTHER" id="PTHR43343">
    <property type="entry name" value="PEPTIDASE S12"/>
    <property type="match status" value="1"/>
</dbReference>
<dbReference type="STRING" id="526226.Gbro_1398"/>
<dbReference type="SUPFAM" id="SSF50156">
    <property type="entry name" value="PDZ domain-like"/>
    <property type="match status" value="1"/>
</dbReference>
<dbReference type="eggNOG" id="COG0265">
    <property type="taxonomic scope" value="Bacteria"/>
</dbReference>